<evidence type="ECO:0000313" key="5">
    <source>
        <dbReference type="Proteomes" id="UP000087766"/>
    </source>
</evidence>
<protein>
    <submittedName>
        <fullName evidence="6">4-coumarate--CoA ligase-like 9</fullName>
    </submittedName>
</protein>
<dbReference type="Pfam" id="PF13193">
    <property type="entry name" value="AMP-binding_C"/>
    <property type="match status" value="1"/>
</dbReference>
<dbReference type="InterPro" id="IPR025110">
    <property type="entry name" value="AMP-bd_C"/>
</dbReference>
<evidence type="ECO:0000313" key="6">
    <source>
        <dbReference type="RefSeq" id="XP_014510717.1"/>
    </source>
</evidence>
<evidence type="ECO:0000256" key="1">
    <source>
        <dbReference type="ARBA" id="ARBA00006432"/>
    </source>
</evidence>
<dbReference type="OrthoDB" id="10253869at2759"/>
<comment type="similarity">
    <text evidence="1">Belongs to the ATP-dependent AMP-binding enzyme family.</text>
</comment>
<reference evidence="6" key="2">
    <citation type="submission" date="2025-08" db="UniProtKB">
        <authorList>
            <consortium name="RefSeq"/>
        </authorList>
    </citation>
    <scope>IDENTIFICATION</scope>
    <source>
        <tissue evidence="6">Leaf</tissue>
    </source>
</reference>
<accession>A0A1S3UXM7</accession>
<proteinExistence type="inferred from homology"/>
<organism evidence="5 6">
    <name type="scientific">Vigna radiata var. radiata</name>
    <name type="common">Mung bean</name>
    <name type="synonym">Phaseolus aureus</name>
    <dbReference type="NCBI Taxonomy" id="3916"/>
    <lineage>
        <taxon>Eukaryota</taxon>
        <taxon>Viridiplantae</taxon>
        <taxon>Streptophyta</taxon>
        <taxon>Embryophyta</taxon>
        <taxon>Tracheophyta</taxon>
        <taxon>Spermatophyta</taxon>
        <taxon>Magnoliopsida</taxon>
        <taxon>eudicotyledons</taxon>
        <taxon>Gunneridae</taxon>
        <taxon>Pentapetalae</taxon>
        <taxon>rosids</taxon>
        <taxon>fabids</taxon>
        <taxon>Fabales</taxon>
        <taxon>Fabaceae</taxon>
        <taxon>Papilionoideae</taxon>
        <taxon>50 kb inversion clade</taxon>
        <taxon>NPAAA clade</taxon>
        <taxon>indigoferoid/millettioid clade</taxon>
        <taxon>Phaseoleae</taxon>
        <taxon>Vigna</taxon>
    </lineage>
</organism>
<dbReference type="SUPFAM" id="SSF56801">
    <property type="entry name" value="Acetyl-CoA synthetase-like"/>
    <property type="match status" value="1"/>
</dbReference>
<dbReference type="Proteomes" id="UP000087766">
    <property type="component" value="Chromosome 7"/>
</dbReference>
<name>A0A1S3UXM7_VIGRR</name>
<dbReference type="InterPro" id="IPR042099">
    <property type="entry name" value="ANL_N_sf"/>
</dbReference>
<evidence type="ECO:0000256" key="2">
    <source>
        <dbReference type="ARBA" id="ARBA00022598"/>
    </source>
</evidence>
<dbReference type="FunFam" id="3.30.300.30:FF:000007">
    <property type="entry name" value="4-coumarate--CoA ligase 2"/>
    <property type="match status" value="1"/>
</dbReference>
<dbReference type="PANTHER" id="PTHR24096:SF160">
    <property type="entry name" value="4-COUMARATE--COA LIGASE-LIKE 9"/>
    <property type="match status" value="1"/>
</dbReference>
<dbReference type="CDD" id="cd05904">
    <property type="entry name" value="4CL"/>
    <property type="match status" value="1"/>
</dbReference>
<keyword evidence="2" id="KW-0436">Ligase</keyword>
<dbReference type="InterPro" id="IPR045851">
    <property type="entry name" value="AMP-bd_C_sf"/>
</dbReference>
<dbReference type="STRING" id="3916.A0A1S3UXM7"/>
<dbReference type="InterPro" id="IPR000873">
    <property type="entry name" value="AMP-dep_synth/lig_dom"/>
</dbReference>
<dbReference type="KEGG" id="vra:106769563"/>
<gene>
    <name evidence="6" type="primary">LOC106769563</name>
</gene>
<feature type="domain" description="AMP-binding enzyme C-terminal" evidence="4">
    <location>
        <begin position="451"/>
        <end position="526"/>
    </location>
</feature>
<dbReference type="InterPro" id="IPR020845">
    <property type="entry name" value="AMP-binding_CS"/>
</dbReference>
<dbReference type="GO" id="GO:0016405">
    <property type="term" value="F:CoA-ligase activity"/>
    <property type="evidence" value="ECO:0007669"/>
    <property type="project" value="TreeGrafter"/>
</dbReference>
<reference evidence="5" key="1">
    <citation type="journal article" date="2014" name="Nat. Commun.">
        <title>Genome sequence of mungbean and insights into evolution within Vigna species.</title>
        <authorList>
            <person name="Kang Y.J."/>
            <person name="Kim S.K."/>
            <person name="Kim M.Y."/>
            <person name="Lestari P."/>
            <person name="Kim K.H."/>
            <person name="Ha B.K."/>
            <person name="Jun T.H."/>
            <person name="Hwang W.J."/>
            <person name="Lee T."/>
            <person name="Lee J."/>
            <person name="Shim S."/>
            <person name="Yoon M.Y."/>
            <person name="Jang Y.E."/>
            <person name="Han K.S."/>
            <person name="Taeprayoon P."/>
            <person name="Yoon N."/>
            <person name="Somta P."/>
            <person name="Tanya P."/>
            <person name="Kim K.S."/>
            <person name="Gwag J.G."/>
            <person name="Moon J.K."/>
            <person name="Lee Y.H."/>
            <person name="Park B.S."/>
            <person name="Bombarely A."/>
            <person name="Doyle J.J."/>
            <person name="Jackson S.A."/>
            <person name="Schafleitner R."/>
            <person name="Srinives P."/>
            <person name="Varshney R.K."/>
            <person name="Lee S.H."/>
        </authorList>
    </citation>
    <scope>NUCLEOTIDE SEQUENCE [LARGE SCALE GENOMIC DNA]</scope>
    <source>
        <strain evidence="5">cv. VC1973A</strain>
    </source>
</reference>
<sequence length="540" mass="58925">MNNRTRVIDPKSGFNRVSRTFHSLKPPFPLPAPNAAVSAVSYALSLRRNSSFPDSVTAIVDAATGRNISYEELIHRAETLAANLATVLKLSKGDVAFVLSPNLIQVPILYFALLSLGVIVSPANPLSTRSDLTHLFHLSKPAIVFTATSIAERDFGVRTALLDSPEFDSLTRTKIHNPSPLASPARVAQSDVAAILYSSGTTGMVKGVMLTHRNLTALAGGFHAVGVKRKEPAVFLFTMPFFHLFGFTYSFKAMVLSETVVIMERFSLRRMLSAVERFRVTNLAVVPSLLVALTKDSVTHEYDLRTLEGIACGSAPLGKETAEAFKAKFPKVVVLQGYGLTEAGAAVARTFVEDAKQPETTGKLLSRVEAKIVNPETGEAMFPGEQGELWLKSPTIMKGYVNEPEATSATLVNGWLRTGDLCYFDNDGFLYVVDRLKELIKYKGYQVAPAELEKWLLSHPEIIDAAVISYPDEEAGQVPMAIVVRQPQSSLAEAEIIDFVAKQVAPYKKIRRVAFVDAIPKNALGKTLKSDLKKLASSRL</sequence>
<dbReference type="GeneID" id="106769563"/>
<evidence type="ECO:0000259" key="4">
    <source>
        <dbReference type="Pfam" id="PF13193"/>
    </source>
</evidence>
<dbReference type="RefSeq" id="XP_014510717.1">
    <property type="nucleotide sequence ID" value="XM_014655231.2"/>
</dbReference>
<dbReference type="Gene3D" id="3.40.50.12780">
    <property type="entry name" value="N-terminal domain of ligase-like"/>
    <property type="match status" value="1"/>
</dbReference>
<dbReference type="PROSITE" id="PS00455">
    <property type="entry name" value="AMP_BINDING"/>
    <property type="match status" value="1"/>
</dbReference>
<dbReference type="AlphaFoldDB" id="A0A1S3UXM7"/>
<dbReference type="PANTHER" id="PTHR24096">
    <property type="entry name" value="LONG-CHAIN-FATTY-ACID--COA LIGASE"/>
    <property type="match status" value="1"/>
</dbReference>
<dbReference type="Pfam" id="PF00501">
    <property type="entry name" value="AMP-binding"/>
    <property type="match status" value="1"/>
</dbReference>
<dbReference type="Gene3D" id="3.30.300.30">
    <property type="match status" value="1"/>
</dbReference>
<keyword evidence="5" id="KW-1185">Reference proteome</keyword>
<evidence type="ECO:0000259" key="3">
    <source>
        <dbReference type="Pfam" id="PF00501"/>
    </source>
</evidence>
<feature type="domain" description="AMP-dependent synthetase/ligase" evidence="3">
    <location>
        <begin position="51"/>
        <end position="400"/>
    </location>
</feature>